<dbReference type="SUPFAM" id="SSF141322">
    <property type="entry name" value="NfeD domain-like"/>
    <property type="match status" value="1"/>
</dbReference>
<dbReference type="InterPro" id="IPR012340">
    <property type="entry name" value="NA-bd_OB-fold"/>
</dbReference>
<name>A0A077FKR4_9PSED</name>
<evidence type="ECO:0000256" key="4">
    <source>
        <dbReference type="ARBA" id="ARBA00023136"/>
    </source>
</evidence>
<evidence type="ECO:0000259" key="6">
    <source>
        <dbReference type="Pfam" id="PF01957"/>
    </source>
</evidence>
<evidence type="ECO:0000313" key="7">
    <source>
        <dbReference type="EMBL" id="AIL63876.1"/>
    </source>
</evidence>
<dbReference type="Gene3D" id="2.40.50.140">
    <property type="entry name" value="Nucleic acid-binding proteins"/>
    <property type="match status" value="1"/>
</dbReference>
<protein>
    <recommendedName>
        <fullName evidence="6">NfeD-like C-terminal domain-containing protein</fullName>
    </recommendedName>
</protein>
<feature type="domain" description="NfeD-like C-terminal" evidence="6">
    <location>
        <begin position="83"/>
        <end position="144"/>
    </location>
</feature>
<evidence type="ECO:0000256" key="3">
    <source>
        <dbReference type="ARBA" id="ARBA00022989"/>
    </source>
</evidence>
<dbReference type="InterPro" id="IPR052165">
    <property type="entry name" value="Membrane_assoc_protease"/>
</dbReference>
<dbReference type="HOGENOM" id="CLU_116732_4_2_6"/>
<dbReference type="Pfam" id="PF01957">
    <property type="entry name" value="NfeD"/>
    <property type="match status" value="1"/>
</dbReference>
<reference evidence="7 8" key="1">
    <citation type="submission" date="2014-07" db="EMBL/GenBank/DDBJ databases">
        <authorList>
            <person name="Lee K."/>
            <person name="Lim J.Y."/>
            <person name="Hwang I."/>
        </authorList>
    </citation>
    <scope>NUCLEOTIDE SEQUENCE [LARGE SCALE GENOMIC DNA]</scope>
    <source>
        <strain evidence="7 8">KL28</strain>
    </source>
</reference>
<organism evidence="7 8">
    <name type="scientific">Pseudomonas alkylphenolica</name>
    <dbReference type="NCBI Taxonomy" id="237609"/>
    <lineage>
        <taxon>Bacteria</taxon>
        <taxon>Pseudomonadati</taxon>
        <taxon>Pseudomonadota</taxon>
        <taxon>Gammaproteobacteria</taxon>
        <taxon>Pseudomonadales</taxon>
        <taxon>Pseudomonadaceae</taxon>
        <taxon>Pseudomonas</taxon>
    </lineage>
</organism>
<accession>A0A077FKR4</accession>
<dbReference type="PANTHER" id="PTHR33507">
    <property type="entry name" value="INNER MEMBRANE PROTEIN YBBJ"/>
    <property type="match status" value="1"/>
</dbReference>
<keyword evidence="4 5" id="KW-0472">Membrane</keyword>
<dbReference type="OrthoDB" id="8536525at2"/>
<evidence type="ECO:0000256" key="2">
    <source>
        <dbReference type="ARBA" id="ARBA00022692"/>
    </source>
</evidence>
<dbReference type="Proteomes" id="UP000028931">
    <property type="component" value="Chromosome"/>
</dbReference>
<dbReference type="InterPro" id="IPR002810">
    <property type="entry name" value="NfeD-like_C"/>
</dbReference>
<feature type="transmembrane region" description="Helical" evidence="5">
    <location>
        <begin position="6"/>
        <end position="22"/>
    </location>
</feature>
<dbReference type="EMBL" id="CP009048">
    <property type="protein sequence ID" value="AIL63876.1"/>
    <property type="molecule type" value="Genomic_DNA"/>
</dbReference>
<evidence type="ECO:0000256" key="5">
    <source>
        <dbReference type="SAM" id="Phobius"/>
    </source>
</evidence>
<dbReference type="GO" id="GO:0005886">
    <property type="term" value="C:plasma membrane"/>
    <property type="evidence" value="ECO:0007669"/>
    <property type="project" value="TreeGrafter"/>
</dbReference>
<proteinExistence type="predicted"/>
<dbReference type="RefSeq" id="WP_038615103.1">
    <property type="nucleotide sequence ID" value="NZ_CP009048.1"/>
</dbReference>
<evidence type="ECO:0000313" key="8">
    <source>
        <dbReference type="Proteomes" id="UP000028931"/>
    </source>
</evidence>
<dbReference type="AlphaFoldDB" id="A0A077FKR4"/>
<dbReference type="PANTHER" id="PTHR33507:SF3">
    <property type="entry name" value="INNER MEMBRANE PROTEIN YBBJ"/>
    <property type="match status" value="1"/>
</dbReference>
<gene>
    <name evidence="7" type="ORF">PSAKL28_47360</name>
</gene>
<feature type="transmembrane region" description="Helical" evidence="5">
    <location>
        <begin position="53"/>
        <end position="71"/>
    </location>
</feature>
<keyword evidence="2 5" id="KW-0812">Transmembrane</keyword>
<keyword evidence="3 5" id="KW-1133">Transmembrane helix</keyword>
<dbReference type="eggNOG" id="COG1585">
    <property type="taxonomic scope" value="Bacteria"/>
</dbReference>
<comment type="subcellular location">
    <subcellularLocation>
        <location evidence="1">Membrane</location>
        <topology evidence="1">Multi-pass membrane protein</topology>
    </subcellularLocation>
</comment>
<sequence>MEMQWWIWLVFGFGLVVLELVLPTFFILWFGIGAVLVSFIAYLAPSLQLDMQVLLWVALSSITTLLWFKVFRKKKPDTRWTADNVIGEVGLLTATVSEFTKGRVRFQKPILGNEEWICVADAEIPSGERVRITAIEGNTARVTRA</sequence>
<evidence type="ECO:0000256" key="1">
    <source>
        <dbReference type="ARBA" id="ARBA00004141"/>
    </source>
</evidence>
<dbReference type="KEGG" id="palk:PSAKL28_47360"/>